<dbReference type="KEGG" id="lmoi:VV02_16220"/>
<evidence type="ECO:0008006" key="4">
    <source>
        <dbReference type="Google" id="ProtNLM"/>
    </source>
</evidence>
<protein>
    <recommendedName>
        <fullName evidence="4">DUF1232 domain-containing protein</fullName>
    </recommendedName>
</protein>
<dbReference type="OrthoDB" id="5147675at2"/>
<accession>A0A0K1JJZ5</accession>
<dbReference type="Proteomes" id="UP000066480">
    <property type="component" value="Chromosome"/>
</dbReference>
<dbReference type="RefSeq" id="WP_052593094.1">
    <property type="nucleotide sequence ID" value="NZ_CP011112.1"/>
</dbReference>
<name>A0A0K1JJZ5_9MICO</name>
<proteinExistence type="predicted"/>
<evidence type="ECO:0000313" key="3">
    <source>
        <dbReference type="Proteomes" id="UP000066480"/>
    </source>
</evidence>
<dbReference type="AlphaFoldDB" id="A0A0K1JJZ5"/>
<evidence type="ECO:0000313" key="2">
    <source>
        <dbReference type="EMBL" id="AKU17049.1"/>
    </source>
</evidence>
<dbReference type="EMBL" id="CP011112">
    <property type="protein sequence ID" value="AKU17049.1"/>
    <property type="molecule type" value="Genomic_DNA"/>
</dbReference>
<evidence type="ECO:0000256" key="1">
    <source>
        <dbReference type="SAM" id="MobiDB-lite"/>
    </source>
</evidence>
<keyword evidence="3" id="KW-1185">Reference proteome</keyword>
<reference evidence="2 3" key="1">
    <citation type="submission" date="2015-03" db="EMBL/GenBank/DDBJ databases">
        <title>Luteipulveratus halotolerans sp. nov., a novel actinobacterium (Dermacoccaceae) from Sarawak, Malaysia.</title>
        <authorList>
            <person name="Juboi H."/>
            <person name="Basik A."/>
            <person name="Shamsul S.S."/>
            <person name="Arnold P."/>
            <person name="Schmitt E.K."/>
            <person name="Sanglier J.-J."/>
            <person name="Yeo T."/>
        </authorList>
    </citation>
    <scope>NUCLEOTIDE SEQUENCE [LARGE SCALE GENOMIC DNA]</scope>
    <source>
        <strain evidence="2 3">MN07-A0370</strain>
    </source>
</reference>
<sequence>MTDADHGPDPGLGNLLMSRSFVEARIVADQVADAPELLRELLDKVDHKRFGIGRAQDLPDYAEVDIARSVLVDRIDHLEQAETPDLLAAMSPTLSSHLRLVLAALEYFVVEQDVIPDPRSTGHLDDMTIVRWVVRLAREQLLPDHPADAPAHEAFRRTAPRPAPDED</sequence>
<organism evidence="2 3">
    <name type="scientific">Luteipulveratus mongoliensis</name>
    <dbReference type="NCBI Taxonomy" id="571913"/>
    <lineage>
        <taxon>Bacteria</taxon>
        <taxon>Bacillati</taxon>
        <taxon>Actinomycetota</taxon>
        <taxon>Actinomycetes</taxon>
        <taxon>Micrococcales</taxon>
        <taxon>Dermacoccaceae</taxon>
        <taxon>Luteipulveratus</taxon>
    </lineage>
</organism>
<feature type="region of interest" description="Disordered" evidence="1">
    <location>
        <begin position="145"/>
        <end position="167"/>
    </location>
</feature>
<gene>
    <name evidence="2" type="ORF">VV02_16220</name>
</gene>
<feature type="compositionally biased region" description="Basic and acidic residues" evidence="1">
    <location>
        <begin position="145"/>
        <end position="156"/>
    </location>
</feature>
<dbReference type="STRING" id="571913.VV02_16220"/>